<feature type="region of interest" description="Disordered" evidence="1">
    <location>
        <begin position="174"/>
        <end position="359"/>
    </location>
</feature>
<dbReference type="AlphaFoldDB" id="A0A4S8KR92"/>
<feature type="compositionally biased region" description="Acidic residues" evidence="1">
    <location>
        <begin position="318"/>
        <end position="330"/>
    </location>
</feature>
<keyword evidence="3" id="KW-1185">Reference proteome</keyword>
<evidence type="ECO:0000256" key="1">
    <source>
        <dbReference type="SAM" id="MobiDB-lite"/>
    </source>
</evidence>
<feature type="compositionally biased region" description="Acidic residues" evidence="1">
    <location>
        <begin position="273"/>
        <end position="301"/>
    </location>
</feature>
<protein>
    <submittedName>
        <fullName evidence="2">Uncharacterized protein</fullName>
    </submittedName>
</protein>
<name>A0A4S8KR92_DENBC</name>
<gene>
    <name evidence="2" type="ORF">K435DRAFT_811700</name>
</gene>
<feature type="compositionally biased region" description="Acidic residues" evidence="1">
    <location>
        <begin position="211"/>
        <end position="235"/>
    </location>
</feature>
<proteinExistence type="predicted"/>
<reference evidence="2 3" key="1">
    <citation type="journal article" date="2019" name="Nat. Ecol. Evol.">
        <title>Megaphylogeny resolves global patterns of mushroom evolution.</title>
        <authorList>
            <person name="Varga T."/>
            <person name="Krizsan K."/>
            <person name="Foldi C."/>
            <person name="Dima B."/>
            <person name="Sanchez-Garcia M."/>
            <person name="Sanchez-Ramirez S."/>
            <person name="Szollosi G.J."/>
            <person name="Szarkandi J.G."/>
            <person name="Papp V."/>
            <person name="Albert L."/>
            <person name="Andreopoulos W."/>
            <person name="Angelini C."/>
            <person name="Antonin V."/>
            <person name="Barry K.W."/>
            <person name="Bougher N.L."/>
            <person name="Buchanan P."/>
            <person name="Buyck B."/>
            <person name="Bense V."/>
            <person name="Catcheside P."/>
            <person name="Chovatia M."/>
            <person name="Cooper J."/>
            <person name="Damon W."/>
            <person name="Desjardin D."/>
            <person name="Finy P."/>
            <person name="Geml J."/>
            <person name="Haridas S."/>
            <person name="Hughes K."/>
            <person name="Justo A."/>
            <person name="Karasinski D."/>
            <person name="Kautmanova I."/>
            <person name="Kiss B."/>
            <person name="Kocsube S."/>
            <person name="Kotiranta H."/>
            <person name="LaButti K.M."/>
            <person name="Lechner B.E."/>
            <person name="Liimatainen K."/>
            <person name="Lipzen A."/>
            <person name="Lukacs Z."/>
            <person name="Mihaltcheva S."/>
            <person name="Morgado L.N."/>
            <person name="Niskanen T."/>
            <person name="Noordeloos M.E."/>
            <person name="Ohm R.A."/>
            <person name="Ortiz-Santana B."/>
            <person name="Ovrebo C."/>
            <person name="Racz N."/>
            <person name="Riley R."/>
            <person name="Savchenko A."/>
            <person name="Shiryaev A."/>
            <person name="Soop K."/>
            <person name="Spirin V."/>
            <person name="Szebenyi C."/>
            <person name="Tomsovsky M."/>
            <person name="Tulloss R.E."/>
            <person name="Uehling J."/>
            <person name="Grigoriev I.V."/>
            <person name="Vagvolgyi C."/>
            <person name="Papp T."/>
            <person name="Martin F.M."/>
            <person name="Miettinen O."/>
            <person name="Hibbett D.S."/>
            <person name="Nagy L.G."/>
        </authorList>
    </citation>
    <scope>NUCLEOTIDE SEQUENCE [LARGE SCALE GENOMIC DNA]</scope>
    <source>
        <strain evidence="2 3">CBS 962.96</strain>
    </source>
</reference>
<dbReference type="Proteomes" id="UP000297245">
    <property type="component" value="Unassembled WGS sequence"/>
</dbReference>
<accession>A0A4S8KR92</accession>
<feature type="compositionally biased region" description="Acidic residues" evidence="1">
    <location>
        <begin position="348"/>
        <end position="359"/>
    </location>
</feature>
<evidence type="ECO:0000313" key="2">
    <source>
        <dbReference type="EMBL" id="THU78262.1"/>
    </source>
</evidence>
<organism evidence="2 3">
    <name type="scientific">Dendrothele bispora (strain CBS 962.96)</name>
    <dbReference type="NCBI Taxonomy" id="1314807"/>
    <lineage>
        <taxon>Eukaryota</taxon>
        <taxon>Fungi</taxon>
        <taxon>Dikarya</taxon>
        <taxon>Basidiomycota</taxon>
        <taxon>Agaricomycotina</taxon>
        <taxon>Agaricomycetes</taxon>
        <taxon>Agaricomycetidae</taxon>
        <taxon>Agaricales</taxon>
        <taxon>Agaricales incertae sedis</taxon>
        <taxon>Dendrothele</taxon>
    </lineage>
</organism>
<feature type="compositionally biased region" description="Basic residues" evidence="1">
    <location>
        <begin position="182"/>
        <end position="204"/>
    </location>
</feature>
<evidence type="ECO:0000313" key="3">
    <source>
        <dbReference type="Proteomes" id="UP000297245"/>
    </source>
</evidence>
<sequence>MPSTAFLQTSTRTVPELLRVEALAAYTDRVVNGPYPWKCDQCNTSRKTCVFRGHAKKCDACASARNSCSFLDNGLKFFFHREDSAGRVVLAPSPGLLIEHVARLHYEADIMTAHNTVAVLQILSMSLNDKKLVSEYRQIDDDVRDLFDNVEFYKDLFNIVVSPFPDLNDPRFLLPLDSQMKSPKKKKKKPAKAKAKATSKKGKGKAVEPVEDKEEEEYKEEEEQEMEEEVEDTQELDQSASPAATEHVPSDDDEEDNGEDTDHTYHPPKLQSEEEEIPPTDFNEDANGDQDLQQEEEDEDKVFDQLHSSPIRPSILGFEEEAVEREDVVDEGAMQSIVDIILGRDTEEERETEEPSIEA</sequence>
<dbReference type="EMBL" id="ML180227">
    <property type="protein sequence ID" value="THU78262.1"/>
    <property type="molecule type" value="Genomic_DNA"/>
</dbReference>